<sequence>MNLNCWKSFNITKEFGSNRIYLLSLILGTFSFILLYLPVSMLHQHQAVKDHGLFPIAVALFLLPIIHKLMHMIPLLLLNKRVRIRWKLKRGILPTFSYRTFSTLSKKTSILMALAPTLFLTIPGIVTSYVFPNYYAYILVFTAVNIGLSFTDFLCVRQFLLAPKKCIIENAKDGYDILIDRYKQ</sequence>
<protein>
    <submittedName>
        <fullName evidence="2">DUF3267 domain-containing protein</fullName>
    </submittedName>
</protein>
<name>A0A6I4ZT59_9BACI</name>
<keyword evidence="1" id="KW-1133">Transmembrane helix</keyword>
<keyword evidence="1" id="KW-0472">Membrane</keyword>
<dbReference type="Pfam" id="PF11667">
    <property type="entry name" value="DUF3267"/>
    <property type="match status" value="1"/>
</dbReference>
<evidence type="ECO:0000313" key="2">
    <source>
        <dbReference type="EMBL" id="MYL32364.1"/>
    </source>
</evidence>
<gene>
    <name evidence="2" type="ORF">GLW05_01925</name>
</gene>
<dbReference type="RefSeq" id="WP_160847661.1">
    <property type="nucleotide sequence ID" value="NZ_WMEQ01000001.1"/>
</dbReference>
<feature type="transmembrane region" description="Helical" evidence="1">
    <location>
        <begin position="20"/>
        <end position="41"/>
    </location>
</feature>
<dbReference type="OrthoDB" id="2360495at2"/>
<feature type="transmembrane region" description="Helical" evidence="1">
    <location>
        <begin position="53"/>
        <end position="78"/>
    </location>
</feature>
<reference evidence="2 3" key="1">
    <citation type="submission" date="2019-11" db="EMBL/GenBank/DDBJ databases">
        <title>Genome sequences of 17 halophilic strains isolated from different environments.</title>
        <authorList>
            <person name="Furrow R.E."/>
        </authorList>
    </citation>
    <scope>NUCLEOTIDE SEQUENCE [LARGE SCALE GENOMIC DNA]</scope>
    <source>
        <strain evidence="2 3">22514_16_FS</strain>
    </source>
</reference>
<feature type="transmembrane region" description="Helical" evidence="1">
    <location>
        <begin position="135"/>
        <end position="155"/>
    </location>
</feature>
<dbReference type="Proteomes" id="UP000468638">
    <property type="component" value="Unassembled WGS sequence"/>
</dbReference>
<dbReference type="EMBL" id="WMEQ01000001">
    <property type="protein sequence ID" value="MYL32364.1"/>
    <property type="molecule type" value="Genomic_DNA"/>
</dbReference>
<keyword evidence="1" id="KW-0812">Transmembrane</keyword>
<feature type="transmembrane region" description="Helical" evidence="1">
    <location>
        <begin position="109"/>
        <end position="129"/>
    </location>
</feature>
<dbReference type="AlphaFoldDB" id="A0A6I4ZT59"/>
<comment type="caution">
    <text evidence="2">The sequence shown here is derived from an EMBL/GenBank/DDBJ whole genome shotgun (WGS) entry which is preliminary data.</text>
</comment>
<proteinExistence type="predicted"/>
<dbReference type="InterPro" id="IPR021683">
    <property type="entry name" value="DUF3267"/>
</dbReference>
<organism evidence="2 3">
    <name type="scientific">Pontibacillus yanchengensis</name>
    <dbReference type="NCBI Taxonomy" id="462910"/>
    <lineage>
        <taxon>Bacteria</taxon>
        <taxon>Bacillati</taxon>
        <taxon>Bacillota</taxon>
        <taxon>Bacilli</taxon>
        <taxon>Bacillales</taxon>
        <taxon>Bacillaceae</taxon>
        <taxon>Pontibacillus</taxon>
    </lineage>
</organism>
<accession>A0A6I4ZT59</accession>
<evidence type="ECO:0000256" key="1">
    <source>
        <dbReference type="SAM" id="Phobius"/>
    </source>
</evidence>
<evidence type="ECO:0000313" key="3">
    <source>
        <dbReference type="Proteomes" id="UP000468638"/>
    </source>
</evidence>